<dbReference type="RefSeq" id="WP_126399117.1">
    <property type="nucleotide sequence ID" value="NZ_AP018907.1"/>
</dbReference>
<dbReference type="AlphaFoldDB" id="A0A348G024"/>
<proteinExistence type="predicted"/>
<dbReference type="EMBL" id="AP018907">
    <property type="protein sequence ID" value="BBF92907.1"/>
    <property type="molecule type" value="Genomic_DNA"/>
</dbReference>
<name>A0A348G024_9HYPH</name>
<dbReference type="OrthoDB" id="7360086at2"/>
<accession>A0A348G024</accession>
<dbReference type="Proteomes" id="UP000266934">
    <property type="component" value="Chromosome"/>
</dbReference>
<reference evidence="1 2" key="1">
    <citation type="submission" date="2018-08" db="EMBL/GenBank/DDBJ databases">
        <title>Complete genome sequencing of Blastochloris tepida GI.</title>
        <authorList>
            <person name="Tsukatani Y."/>
            <person name="Mori H."/>
        </authorList>
    </citation>
    <scope>NUCLEOTIDE SEQUENCE [LARGE SCALE GENOMIC DNA]</scope>
    <source>
        <strain evidence="1 2">GI</strain>
    </source>
</reference>
<dbReference type="InterPro" id="IPR009363">
    <property type="entry name" value="Phage_Mu_Gp16"/>
</dbReference>
<evidence type="ECO:0000313" key="1">
    <source>
        <dbReference type="EMBL" id="BBF92907.1"/>
    </source>
</evidence>
<dbReference type="KEGG" id="blag:BLTE_15920"/>
<protein>
    <recommendedName>
        <fullName evidence="3">GemA protein</fullName>
    </recommendedName>
</protein>
<evidence type="ECO:0008006" key="3">
    <source>
        <dbReference type="Google" id="ProtNLM"/>
    </source>
</evidence>
<evidence type="ECO:0000313" key="2">
    <source>
        <dbReference type="Proteomes" id="UP000266934"/>
    </source>
</evidence>
<organism evidence="1 2">
    <name type="scientific">Blastochloris tepida</name>
    <dbReference type="NCBI Taxonomy" id="2233851"/>
    <lineage>
        <taxon>Bacteria</taxon>
        <taxon>Pseudomonadati</taxon>
        <taxon>Pseudomonadota</taxon>
        <taxon>Alphaproteobacteria</taxon>
        <taxon>Hyphomicrobiales</taxon>
        <taxon>Blastochloridaceae</taxon>
        <taxon>Blastochloris</taxon>
    </lineage>
</organism>
<sequence>MTPKQIALIKVAKRQLGLTDDQYRALLLWAGGVESAKDLDAAGFERVMGYLTRLGFKSDWSKRTFGNRPGMASPKQVDLIRDLWRDYSGADDDAALGRWLERSYGVSSLRFLDAPAAQKAITGLRAMTRRKVARTA</sequence>
<keyword evidence="2" id="KW-1185">Reference proteome</keyword>
<gene>
    <name evidence="1" type="ORF">BLTE_15920</name>
</gene>
<dbReference type="Pfam" id="PF06252">
    <property type="entry name" value="GemA"/>
    <property type="match status" value="1"/>
</dbReference>